<evidence type="ECO:0000313" key="6">
    <source>
        <dbReference type="Proteomes" id="UP001232445"/>
    </source>
</evidence>
<reference evidence="5 6" key="1">
    <citation type="submission" date="2023-07" db="EMBL/GenBank/DDBJ databases">
        <title>Genomic Encyclopedia of Type Strains, Phase IV (KMG-IV): sequencing the most valuable type-strain genomes for metagenomic binning, comparative biology and taxonomic classification.</title>
        <authorList>
            <person name="Goeker M."/>
        </authorList>
    </citation>
    <scope>NUCLEOTIDE SEQUENCE [LARGE SCALE GENOMIC DNA]</scope>
    <source>
        <strain evidence="5 6">DSM 17740</strain>
    </source>
</reference>
<proteinExistence type="predicted"/>
<dbReference type="SUPFAM" id="SSF52540">
    <property type="entry name" value="P-loop containing nucleoside triphosphate hydrolases"/>
    <property type="match status" value="1"/>
</dbReference>
<dbReference type="SMART" id="SM00382">
    <property type="entry name" value="AAA"/>
    <property type="match status" value="1"/>
</dbReference>
<dbReference type="Proteomes" id="UP001232445">
    <property type="component" value="Unassembled WGS sequence"/>
</dbReference>
<evidence type="ECO:0000256" key="2">
    <source>
        <dbReference type="ARBA" id="ARBA00022741"/>
    </source>
</evidence>
<keyword evidence="6" id="KW-1185">Reference proteome</keyword>
<protein>
    <submittedName>
        <fullName evidence="5">ABC-type multidrug transport system ATPase subunit</fullName>
    </submittedName>
</protein>
<evidence type="ECO:0000259" key="4">
    <source>
        <dbReference type="PROSITE" id="PS50893"/>
    </source>
</evidence>
<dbReference type="InterPro" id="IPR027417">
    <property type="entry name" value="P-loop_NTPase"/>
</dbReference>
<keyword evidence="2" id="KW-0547">Nucleotide-binding</keyword>
<dbReference type="Pfam" id="PF00005">
    <property type="entry name" value="ABC_tran"/>
    <property type="match status" value="1"/>
</dbReference>
<dbReference type="PANTHER" id="PTHR42939">
    <property type="entry name" value="ABC TRANSPORTER ATP-BINDING PROTEIN ALBC-RELATED"/>
    <property type="match status" value="1"/>
</dbReference>
<dbReference type="RefSeq" id="WP_307340435.1">
    <property type="nucleotide sequence ID" value="NZ_JAUSUQ010000009.1"/>
</dbReference>
<dbReference type="Gene3D" id="3.40.50.300">
    <property type="entry name" value="P-loop containing nucleotide triphosphate hydrolases"/>
    <property type="match status" value="1"/>
</dbReference>
<sequence>MIEIRALNKAFSHFQLSIDHLTLHPGITLVAGKNGAGKSTLLHILATVLEPDRGHVVYANDPDCPLPLIRSEIGFLPTGIELYQNMTVSRLLTYLAELKGKGLDQASRHSYTKELLQLFSLESVQDHKLKYLSQGYQQRVAIAQSLIGWPHFLFLDEPLTFLDSIEKRRVISVLRRHYHRRRMAVVVTHDLDEWEGCCDYVLWIDEGRVRFYGTSEQWKFSSSLYAWEGKIKADDLKRLPHTHIIRSKPSENGLFIRVIASRNPFPSFQPVKPTLEDAYFLRKLNLQQERHSP</sequence>
<comment type="caution">
    <text evidence="5">The sequence shown here is derived from an EMBL/GenBank/DDBJ whole genome shotgun (WGS) entry which is preliminary data.</text>
</comment>
<gene>
    <name evidence="5" type="ORF">J2S00_002632</name>
</gene>
<keyword evidence="3" id="KW-0067">ATP-binding</keyword>
<feature type="domain" description="ABC transporter" evidence="4">
    <location>
        <begin position="1"/>
        <end position="231"/>
    </location>
</feature>
<dbReference type="InterPro" id="IPR051782">
    <property type="entry name" value="ABC_Transporter_VariousFunc"/>
</dbReference>
<evidence type="ECO:0000256" key="3">
    <source>
        <dbReference type="ARBA" id="ARBA00022840"/>
    </source>
</evidence>
<dbReference type="PROSITE" id="PS50893">
    <property type="entry name" value="ABC_TRANSPORTER_2"/>
    <property type="match status" value="1"/>
</dbReference>
<evidence type="ECO:0000256" key="1">
    <source>
        <dbReference type="ARBA" id="ARBA00022448"/>
    </source>
</evidence>
<accession>A0ABU0CU17</accession>
<keyword evidence="1" id="KW-0813">Transport</keyword>
<dbReference type="InterPro" id="IPR003439">
    <property type="entry name" value="ABC_transporter-like_ATP-bd"/>
</dbReference>
<dbReference type="PANTHER" id="PTHR42939:SF1">
    <property type="entry name" value="ABC TRANSPORTER ATP-BINDING PROTEIN ALBC-RELATED"/>
    <property type="match status" value="1"/>
</dbReference>
<name>A0ABU0CU17_9BACI</name>
<evidence type="ECO:0000313" key="5">
    <source>
        <dbReference type="EMBL" id="MDQ0339839.1"/>
    </source>
</evidence>
<dbReference type="EMBL" id="JAUSUQ010000009">
    <property type="protein sequence ID" value="MDQ0339839.1"/>
    <property type="molecule type" value="Genomic_DNA"/>
</dbReference>
<dbReference type="InterPro" id="IPR003593">
    <property type="entry name" value="AAA+_ATPase"/>
</dbReference>
<organism evidence="5 6">
    <name type="scientific">Caldalkalibacillus uzonensis</name>
    <dbReference type="NCBI Taxonomy" id="353224"/>
    <lineage>
        <taxon>Bacteria</taxon>
        <taxon>Bacillati</taxon>
        <taxon>Bacillota</taxon>
        <taxon>Bacilli</taxon>
        <taxon>Bacillales</taxon>
        <taxon>Bacillaceae</taxon>
        <taxon>Caldalkalibacillus</taxon>
    </lineage>
</organism>